<gene>
    <name evidence="1" type="ORF">ECRASSUSDP1_LOCUS21385</name>
</gene>
<name>A0AAD1XVE6_EUPCR</name>
<reference evidence="1" key="1">
    <citation type="submission" date="2023-07" db="EMBL/GenBank/DDBJ databases">
        <authorList>
            <consortium name="AG Swart"/>
            <person name="Singh M."/>
            <person name="Singh A."/>
            <person name="Seah K."/>
            <person name="Emmerich C."/>
        </authorList>
    </citation>
    <scope>NUCLEOTIDE SEQUENCE</scope>
    <source>
        <strain evidence="1">DP1</strain>
    </source>
</reference>
<proteinExistence type="predicted"/>
<sequence length="190" mass="22308">MKGTKGRTSRVEQLNKINRVFEKLRKDRTSSMTNSGSQTNCSSIKYKVNKSKFGERSLSTSLSKKLEFPKIRTPAPKLENVIRRLQTKEFYIKRSAYEILEDAPRNIQEPCMIIKDRKAIRMRNHKKVIKNNLRYKKNEILKQFHNRMYAAELDKYVNNKISLFAKRKKFHENTSLSGLADVSMAYLART</sequence>
<organism evidence="1 2">
    <name type="scientific">Euplotes crassus</name>
    <dbReference type="NCBI Taxonomy" id="5936"/>
    <lineage>
        <taxon>Eukaryota</taxon>
        <taxon>Sar</taxon>
        <taxon>Alveolata</taxon>
        <taxon>Ciliophora</taxon>
        <taxon>Intramacronucleata</taxon>
        <taxon>Spirotrichea</taxon>
        <taxon>Hypotrichia</taxon>
        <taxon>Euplotida</taxon>
        <taxon>Euplotidae</taxon>
        <taxon>Moneuplotes</taxon>
    </lineage>
</organism>
<evidence type="ECO:0000313" key="1">
    <source>
        <dbReference type="EMBL" id="CAI2379961.1"/>
    </source>
</evidence>
<dbReference type="AlphaFoldDB" id="A0AAD1XVE6"/>
<protein>
    <submittedName>
        <fullName evidence="1">Uncharacterized protein</fullName>
    </submittedName>
</protein>
<dbReference type="EMBL" id="CAMPGE010021852">
    <property type="protein sequence ID" value="CAI2379961.1"/>
    <property type="molecule type" value="Genomic_DNA"/>
</dbReference>
<dbReference type="Proteomes" id="UP001295684">
    <property type="component" value="Unassembled WGS sequence"/>
</dbReference>
<keyword evidence="2" id="KW-1185">Reference proteome</keyword>
<evidence type="ECO:0000313" key="2">
    <source>
        <dbReference type="Proteomes" id="UP001295684"/>
    </source>
</evidence>
<comment type="caution">
    <text evidence="1">The sequence shown here is derived from an EMBL/GenBank/DDBJ whole genome shotgun (WGS) entry which is preliminary data.</text>
</comment>
<accession>A0AAD1XVE6</accession>